<evidence type="ECO:0000313" key="10">
    <source>
        <dbReference type="Proteomes" id="UP000600799"/>
    </source>
</evidence>
<keyword evidence="3 6" id="KW-0378">Hydrolase</keyword>
<dbReference type="InterPro" id="IPR001915">
    <property type="entry name" value="Peptidase_M48"/>
</dbReference>
<keyword evidence="2" id="KW-0479">Metal-binding</keyword>
<sequence>MANLRRRAMTAPLALLLTLIGTAQAATDMAWPIRLRQDMARVMQQEWQLRQAAGSLCPTSARDSGVLFDDRRAYAANDWPLLARTLGMGARPVVAAIAAGGPADRAGLQPGDEVVAIAGQMVEAIATRRKAGALVGEALLDEIAEAPGDQPIAFDVLRAGKPLHIQVRPVRHCAARLVLVTDRGVDAHSDARNVAISTGLVTFARSDDEIALAAGHELAHIILRHRKGGGISARRSMEDDADSLGLRLMHCAGYDATKGLGLFQRLGKGDWLGFLRAPTHRSFAKRVARLQAEVPGLTCPVSAASLHRG</sequence>
<dbReference type="RefSeq" id="WP_196275136.1">
    <property type="nucleotide sequence ID" value="NZ_JADQDC010000004.1"/>
</dbReference>
<reference evidence="9 10" key="1">
    <citation type="submission" date="2020-11" db="EMBL/GenBank/DDBJ databases">
        <title>The genome sequence of Novosphingobium sp. 1Y9A.</title>
        <authorList>
            <person name="Liu Y."/>
        </authorList>
    </citation>
    <scope>NUCLEOTIDE SEQUENCE [LARGE SCALE GENOMIC DNA]</scope>
    <source>
        <strain evidence="9 10">1Y9A</strain>
    </source>
</reference>
<comment type="similarity">
    <text evidence="6">Belongs to the peptidase M48 family.</text>
</comment>
<keyword evidence="5 6" id="KW-0482">Metalloprotease</keyword>
<proteinExistence type="inferred from homology"/>
<dbReference type="SUPFAM" id="SSF50156">
    <property type="entry name" value="PDZ domain-like"/>
    <property type="match status" value="1"/>
</dbReference>
<evidence type="ECO:0000256" key="3">
    <source>
        <dbReference type="ARBA" id="ARBA00022801"/>
    </source>
</evidence>
<name>A0ABS0HF23_9SPHN</name>
<dbReference type="SMART" id="SM00228">
    <property type="entry name" value="PDZ"/>
    <property type="match status" value="1"/>
</dbReference>
<accession>A0ABS0HF23</accession>
<dbReference type="InterPro" id="IPR051156">
    <property type="entry name" value="Mito/Outer_Membr_Metalloprot"/>
</dbReference>
<keyword evidence="1 6" id="KW-0645">Protease</keyword>
<evidence type="ECO:0000256" key="6">
    <source>
        <dbReference type="RuleBase" id="RU003983"/>
    </source>
</evidence>
<keyword evidence="7" id="KW-0732">Signal</keyword>
<dbReference type="PANTHER" id="PTHR22726:SF1">
    <property type="entry name" value="METALLOENDOPEPTIDASE OMA1, MITOCHONDRIAL"/>
    <property type="match status" value="1"/>
</dbReference>
<comment type="caution">
    <text evidence="9">The sequence shown here is derived from an EMBL/GenBank/DDBJ whole genome shotgun (WGS) entry which is preliminary data.</text>
</comment>
<evidence type="ECO:0000256" key="1">
    <source>
        <dbReference type="ARBA" id="ARBA00022670"/>
    </source>
</evidence>
<dbReference type="Gene3D" id="2.30.42.10">
    <property type="match status" value="1"/>
</dbReference>
<protein>
    <submittedName>
        <fullName evidence="9">PDZ domain-containing protein</fullName>
    </submittedName>
</protein>
<evidence type="ECO:0000256" key="2">
    <source>
        <dbReference type="ARBA" id="ARBA00022723"/>
    </source>
</evidence>
<dbReference type="InterPro" id="IPR036034">
    <property type="entry name" value="PDZ_sf"/>
</dbReference>
<keyword evidence="10" id="KW-1185">Reference proteome</keyword>
<feature type="domain" description="PDZ" evidence="8">
    <location>
        <begin position="86"/>
        <end position="125"/>
    </location>
</feature>
<evidence type="ECO:0000259" key="8">
    <source>
        <dbReference type="PROSITE" id="PS50106"/>
    </source>
</evidence>
<organism evidence="9 10">
    <name type="scientific">Novosphingobium jiangmenense</name>
    <dbReference type="NCBI Taxonomy" id="2791981"/>
    <lineage>
        <taxon>Bacteria</taxon>
        <taxon>Pseudomonadati</taxon>
        <taxon>Pseudomonadota</taxon>
        <taxon>Alphaproteobacteria</taxon>
        <taxon>Sphingomonadales</taxon>
        <taxon>Sphingomonadaceae</taxon>
        <taxon>Novosphingobium</taxon>
    </lineage>
</organism>
<evidence type="ECO:0000256" key="4">
    <source>
        <dbReference type="ARBA" id="ARBA00022833"/>
    </source>
</evidence>
<evidence type="ECO:0000256" key="7">
    <source>
        <dbReference type="SAM" id="SignalP"/>
    </source>
</evidence>
<evidence type="ECO:0000256" key="5">
    <source>
        <dbReference type="ARBA" id="ARBA00023049"/>
    </source>
</evidence>
<dbReference type="Pfam" id="PF01435">
    <property type="entry name" value="Peptidase_M48"/>
    <property type="match status" value="1"/>
</dbReference>
<feature type="signal peptide" evidence="7">
    <location>
        <begin position="1"/>
        <end position="25"/>
    </location>
</feature>
<dbReference type="InterPro" id="IPR041489">
    <property type="entry name" value="PDZ_6"/>
</dbReference>
<feature type="chain" id="PRO_5045283082" evidence="7">
    <location>
        <begin position="26"/>
        <end position="309"/>
    </location>
</feature>
<keyword evidence="4 6" id="KW-0862">Zinc</keyword>
<evidence type="ECO:0000313" key="9">
    <source>
        <dbReference type="EMBL" id="MBF9150791.1"/>
    </source>
</evidence>
<dbReference type="Proteomes" id="UP000600799">
    <property type="component" value="Unassembled WGS sequence"/>
</dbReference>
<comment type="cofactor">
    <cofactor evidence="6">
        <name>Zn(2+)</name>
        <dbReference type="ChEBI" id="CHEBI:29105"/>
    </cofactor>
    <text evidence="6">Binds 1 zinc ion per subunit.</text>
</comment>
<dbReference type="InterPro" id="IPR001478">
    <property type="entry name" value="PDZ"/>
</dbReference>
<gene>
    <name evidence="9" type="ORF">I2488_07230</name>
</gene>
<dbReference type="PANTHER" id="PTHR22726">
    <property type="entry name" value="METALLOENDOPEPTIDASE OMA1"/>
    <property type="match status" value="1"/>
</dbReference>
<dbReference type="Pfam" id="PF17820">
    <property type="entry name" value="PDZ_6"/>
    <property type="match status" value="1"/>
</dbReference>
<dbReference type="EMBL" id="JADQDC010000004">
    <property type="protein sequence ID" value="MBF9150791.1"/>
    <property type="molecule type" value="Genomic_DNA"/>
</dbReference>
<dbReference type="PROSITE" id="PS50106">
    <property type="entry name" value="PDZ"/>
    <property type="match status" value="1"/>
</dbReference>